<feature type="region of interest" description="Disordered" evidence="1">
    <location>
        <begin position="1"/>
        <end position="26"/>
    </location>
</feature>
<name>A0A2P2L0L6_RHIMU</name>
<protein>
    <submittedName>
        <fullName evidence="2">JHL05D22.3 protein</fullName>
    </submittedName>
</protein>
<feature type="compositionally biased region" description="Basic and acidic residues" evidence="1">
    <location>
        <begin position="1"/>
        <end position="16"/>
    </location>
</feature>
<dbReference type="EMBL" id="GGEC01031012">
    <property type="protein sequence ID" value="MBX11496.1"/>
    <property type="molecule type" value="Transcribed_RNA"/>
</dbReference>
<reference evidence="2" key="1">
    <citation type="submission" date="2018-02" db="EMBL/GenBank/DDBJ databases">
        <title>Rhizophora mucronata_Transcriptome.</title>
        <authorList>
            <person name="Meera S.P."/>
            <person name="Sreeshan A."/>
            <person name="Augustine A."/>
        </authorList>
    </citation>
    <scope>NUCLEOTIDE SEQUENCE</scope>
    <source>
        <tissue evidence="2">Leaf</tissue>
    </source>
</reference>
<dbReference type="AlphaFoldDB" id="A0A2P2L0L6"/>
<proteinExistence type="predicted"/>
<evidence type="ECO:0000313" key="2">
    <source>
        <dbReference type="EMBL" id="MBX11496.1"/>
    </source>
</evidence>
<accession>A0A2P2L0L6</accession>
<sequence length="84" mass="9333">MHDNSKEPTHKTELVKQNHLPGTFSGSKVKNSPLLLSLCLRLQSKPNCRGLDWHIIAAQLTFRLQNGNNRSSQSPPTLNLTASD</sequence>
<organism evidence="2">
    <name type="scientific">Rhizophora mucronata</name>
    <name type="common">Asiatic mangrove</name>
    <dbReference type="NCBI Taxonomy" id="61149"/>
    <lineage>
        <taxon>Eukaryota</taxon>
        <taxon>Viridiplantae</taxon>
        <taxon>Streptophyta</taxon>
        <taxon>Embryophyta</taxon>
        <taxon>Tracheophyta</taxon>
        <taxon>Spermatophyta</taxon>
        <taxon>Magnoliopsida</taxon>
        <taxon>eudicotyledons</taxon>
        <taxon>Gunneridae</taxon>
        <taxon>Pentapetalae</taxon>
        <taxon>rosids</taxon>
        <taxon>fabids</taxon>
        <taxon>Malpighiales</taxon>
        <taxon>Rhizophoraceae</taxon>
        <taxon>Rhizophora</taxon>
    </lineage>
</organism>
<evidence type="ECO:0000256" key="1">
    <source>
        <dbReference type="SAM" id="MobiDB-lite"/>
    </source>
</evidence>